<dbReference type="GO" id="GO:0016491">
    <property type="term" value="F:oxidoreductase activity"/>
    <property type="evidence" value="ECO:0007669"/>
    <property type="project" value="UniProtKB-KW"/>
</dbReference>
<evidence type="ECO:0000259" key="4">
    <source>
        <dbReference type="SMART" id="SM00861"/>
    </source>
</evidence>
<dbReference type="PANTHER" id="PTHR43257">
    <property type="entry name" value="PYRUVATE DEHYDROGENASE E1 COMPONENT BETA SUBUNIT"/>
    <property type="match status" value="1"/>
</dbReference>
<evidence type="ECO:0000256" key="2">
    <source>
        <dbReference type="ARBA" id="ARBA00023002"/>
    </source>
</evidence>
<dbReference type="CDD" id="cd07036">
    <property type="entry name" value="TPP_PYR_E1-PDHc-beta_like"/>
    <property type="match status" value="1"/>
</dbReference>
<dbReference type="AlphaFoldDB" id="A0A5C6XN28"/>
<evidence type="ECO:0000256" key="1">
    <source>
        <dbReference type="ARBA" id="ARBA00001964"/>
    </source>
</evidence>
<dbReference type="OrthoDB" id="9780894at2"/>
<dbReference type="InterPro" id="IPR033248">
    <property type="entry name" value="Transketolase_C"/>
</dbReference>
<dbReference type="EMBL" id="VOSL01000013">
    <property type="protein sequence ID" value="TXD42801.1"/>
    <property type="molecule type" value="Genomic_DNA"/>
</dbReference>
<keyword evidence="2" id="KW-0560">Oxidoreductase</keyword>
<dbReference type="Gene3D" id="3.40.50.970">
    <property type="match status" value="1"/>
</dbReference>
<dbReference type="InterPro" id="IPR029061">
    <property type="entry name" value="THDP-binding"/>
</dbReference>
<gene>
    <name evidence="5" type="ORF">FRC96_02635</name>
</gene>
<dbReference type="SUPFAM" id="SSF52922">
    <property type="entry name" value="TK C-terminal domain-like"/>
    <property type="match status" value="1"/>
</dbReference>
<dbReference type="Pfam" id="PF02779">
    <property type="entry name" value="Transket_pyr"/>
    <property type="match status" value="1"/>
</dbReference>
<dbReference type="Pfam" id="PF02780">
    <property type="entry name" value="Transketolase_C"/>
    <property type="match status" value="1"/>
</dbReference>
<dbReference type="Gene3D" id="3.40.50.920">
    <property type="match status" value="1"/>
</dbReference>
<evidence type="ECO:0000256" key="3">
    <source>
        <dbReference type="ARBA" id="ARBA00023052"/>
    </source>
</evidence>
<reference evidence="5 6" key="1">
    <citation type="submission" date="2019-08" db="EMBL/GenBank/DDBJ databases">
        <title>Bradymonadales sp. TMQ2.</title>
        <authorList>
            <person name="Liang Q."/>
        </authorList>
    </citation>
    <scope>NUCLEOTIDE SEQUENCE [LARGE SCALE GENOMIC DNA]</scope>
    <source>
        <strain evidence="5 6">TMQ2</strain>
    </source>
</reference>
<dbReference type="InterPro" id="IPR009014">
    <property type="entry name" value="Transketo_C/PFOR_II"/>
</dbReference>
<dbReference type="SMART" id="SM00861">
    <property type="entry name" value="Transket_pyr"/>
    <property type="match status" value="1"/>
</dbReference>
<accession>A0A5C6XN28</accession>
<keyword evidence="3" id="KW-0786">Thiamine pyrophosphate</keyword>
<dbReference type="SUPFAM" id="SSF52518">
    <property type="entry name" value="Thiamin diphosphate-binding fold (THDP-binding)"/>
    <property type="match status" value="1"/>
</dbReference>
<comment type="caution">
    <text evidence="5">The sequence shown here is derived from an EMBL/GenBank/DDBJ whole genome shotgun (WGS) entry which is preliminary data.</text>
</comment>
<feature type="domain" description="Transketolase-like pyrimidine-binding" evidence="4">
    <location>
        <begin position="34"/>
        <end position="210"/>
    </location>
</feature>
<evidence type="ECO:0000313" key="6">
    <source>
        <dbReference type="Proteomes" id="UP000321046"/>
    </source>
</evidence>
<dbReference type="InterPro" id="IPR005475">
    <property type="entry name" value="Transketolase-like_Pyr-bd"/>
</dbReference>
<evidence type="ECO:0000313" key="5">
    <source>
        <dbReference type="EMBL" id="TXD42801.1"/>
    </source>
</evidence>
<comment type="cofactor">
    <cofactor evidence="1">
        <name>thiamine diphosphate</name>
        <dbReference type="ChEBI" id="CHEBI:58937"/>
    </cofactor>
</comment>
<sequence>MILSFAGCPAPRAEAAPKPARRIVYPNREPLMSQTVLESLNQAMHRMMQEDERVHLIGEDLLDPYGGAFKVSRGLSTAFEDRVWTTPISEAGFVGVAIGMAMGGLLPVVEIMFGDFVLLAADQLINHGAKYAWMYNEKVDVPLVVRLPMGGRRGYGPTHSQTLEKHFLGAPGLAIVATNPFVDSGQLLETATRYDRRPVLFVENKKMYARRQRPIQGGRCEAMAARISAGPYPSVSLSFGGFETADLTLVAYGGMAELAVEAAERLLIEDERYCEVVVPTSIQPLEMDAIAQSVARSGHLVVAEESPGAGGFSAEVISALPAAAWAALRAQPQRVSALNLPIANSTALEAATLPDVGDLLEAMRRVLPASSSRSATG</sequence>
<dbReference type="PANTHER" id="PTHR43257:SF2">
    <property type="entry name" value="PYRUVATE DEHYDROGENASE E1 COMPONENT SUBUNIT BETA"/>
    <property type="match status" value="1"/>
</dbReference>
<organism evidence="5 6">
    <name type="scientific">Lujinxingia vulgaris</name>
    <dbReference type="NCBI Taxonomy" id="2600176"/>
    <lineage>
        <taxon>Bacteria</taxon>
        <taxon>Deltaproteobacteria</taxon>
        <taxon>Bradymonadales</taxon>
        <taxon>Lujinxingiaceae</taxon>
        <taxon>Lujinxingia</taxon>
    </lineage>
</organism>
<dbReference type="Proteomes" id="UP000321046">
    <property type="component" value="Unassembled WGS sequence"/>
</dbReference>
<protein>
    <submittedName>
        <fullName evidence="5">Alpha-ketoacid dehydrogenase subunit beta</fullName>
    </submittedName>
</protein>
<name>A0A5C6XN28_9DELT</name>
<proteinExistence type="predicted"/>